<comment type="catalytic activity">
    <reaction evidence="10">
        <text>8-oxo-dGTP + H2O = 8-oxo-dGMP + diphosphate + H(+)</text>
        <dbReference type="Rhea" id="RHEA:31575"/>
        <dbReference type="ChEBI" id="CHEBI:15377"/>
        <dbReference type="ChEBI" id="CHEBI:15378"/>
        <dbReference type="ChEBI" id="CHEBI:33019"/>
        <dbReference type="ChEBI" id="CHEBI:63224"/>
        <dbReference type="ChEBI" id="CHEBI:77896"/>
        <dbReference type="EC" id="3.6.1.55"/>
    </reaction>
</comment>
<keyword evidence="3" id="KW-0515">Mutator protein</keyword>
<keyword evidence="4" id="KW-0235">DNA replication</keyword>
<keyword evidence="8" id="KW-0460">Magnesium</keyword>
<dbReference type="SUPFAM" id="SSF55811">
    <property type="entry name" value="Nudix"/>
    <property type="match status" value="1"/>
</dbReference>
<evidence type="ECO:0000256" key="7">
    <source>
        <dbReference type="ARBA" id="ARBA00022801"/>
    </source>
</evidence>
<evidence type="ECO:0000256" key="2">
    <source>
        <dbReference type="ARBA" id="ARBA00005582"/>
    </source>
</evidence>
<dbReference type="Pfam" id="PF00293">
    <property type="entry name" value="NUDIX"/>
    <property type="match status" value="1"/>
</dbReference>
<evidence type="ECO:0000256" key="5">
    <source>
        <dbReference type="ARBA" id="ARBA00022723"/>
    </source>
</evidence>
<evidence type="ECO:0000256" key="6">
    <source>
        <dbReference type="ARBA" id="ARBA00022763"/>
    </source>
</evidence>
<keyword evidence="6" id="KW-0227">DNA damage</keyword>
<evidence type="ECO:0000313" key="19">
    <source>
        <dbReference type="EMBL" id="MBO8436964.1"/>
    </source>
</evidence>
<proteinExistence type="inferred from homology"/>
<dbReference type="GO" id="GO:0006281">
    <property type="term" value="P:DNA repair"/>
    <property type="evidence" value="ECO:0007669"/>
    <property type="project" value="UniProtKB-KW"/>
</dbReference>
<organism evidence="19 20">
    <name type="scientific">Candidatus Ornithospirochaeta stercoripullorum</name>
    <dbReference type="NCBI Taxonomy" id="2840899"/>
    <lineage>
        <taxon>Bacteria</taxon>
        <taxon>Pseudomonadati</taxon>
        <taxon>Spirochaetota</taxon>
        <taxon>Spirochaetia</taxon>
        <taxon>Spirochaetales</taxon>
        <taxon>Spirochaetaceae</taxon>
        <taxon>Spirochaetaceae incertae sedis</taxon>
        <taxon>Candidatus Ornithospirochaeta</taxon>
    </lineage>
</organism>
<dbReference type="EMBL" id="JADIMT010000094">
    <property type="protein sequence ID" value="MBO8436964.1"/>
    <property type="molecule type" value="Genomic_DNA"/>
</dbReference>
<accession>A0A9D9E4J3</accession>
<evidence type="ECO:0000256" key="15">
    <source>
        <dbReference type="ARBA" id="ARBA00041979"/>
    </source>
</evidence>
<evidence type="ECO:0000256" key="3">
    <source>
        <dbReference type="ARBA" id="ARBA00022457"/>
    </source>
</evidence>
<evidence type="ECO:0000256" key="10">
    <source>
        <dbReference type="ARBA" id="ARBA00035861"/>
    </source>
</evidence>
<keyword evidence="5" id="KW-0479">Metal-binding</keyword>
<evidence type="ECO:0000256" key="17">
    <source>
        <dbReference type="RuleBase" id="RU003476"/>
    </source>
</evidence>
<dbReference type="GO" id="GO:0046872">
    <property type="term" value="F:metal ion binding"/>
    <property type="evidence" value="ECO:0007669"/>
    <property type="project" value="UniProtKB-KW"/>
</dbReference>
<dbReference type="InterPro" id="IPR015797">
    <property type="entry name" value="NUDIX_hydrolase-like_dom_sf"/>
</dbReference>
<evidence type="ECO:0000259" key="18">
    <source>
        <dbReference type="PROSITE" id="PS51462"/>
    </source>
</evidence>
<dbReference type="GO" id="GO:0008413">
    <property type="term" value="F:8-oxo-7,8-dihydroguanosine triphosphate pyrophosphatase activity"/>
    <property type="evidence" value="ECO:0007669"/>
    <property type="project" value="TreeGrafter"/>
</dbReference>
<dbReference type="AlphaFoldDB" id="A0A9D9E4J3"/>
<dbReference type="GO" id="GO:0044716">
    <property type="term" value="F:8-oxo-GDP phosphatase activity"/>
    <property type="evidence" value="ECO:0007669"/>
    <property type="project" value="TreeGrafter"/>
</dbReference>
<dbReference type="CDD" id="cd03425">
    <property type="entry name" value="NUDIX_MutT_NudA_like"/>
    <property type="match status" value="1"/>
</dbReference>
<dbReference type="EC" id="3.6.1.55" evidence="12"/>
<evidence type="ECO:0000256" key="12">
    <source>
        <dbReference type="ARBA" id="ARBA00038905"/>
    </source>
</evidence>
<evidence type="ECO:0000256" key="8">
    <source>
        <dbReference type="ARBA" id="ARBA00022842"/>
    </source>
</evidence>
<dbReference type="GO" id="GO:0006260">
    <property type="term" value="P:DNA replication"/>
    <property type="evidence" value="ECO:0007669"/>
    <property type="project" value="UniProtKB-KW"/>
</dbReference>
<dbReference type="PROSITE" id="PS51462">
    <property type="entry name" value="NUDIX"/>
    <property type="match status" value="1"/>
</dbReference>
<dbReference type="InterPro" id="IPR000086">
    <property type="entry name" value="NUDIX_hydrolase_dom"/>
</dbReference>
<evidence type="ECO:0000256" key="11">
    <source>
        <dbReference type="ARBA" id="ARBA00036904"/>
    </source>
</evidence>
<reference evidence="19" key="2">
    <citation type="journal article" date="2021" name="PeerJ">
        <title>Extensive microbial diversity within the chicken gut microbiome revealed by metagenomics and culture.</title>
        <authorList>
            <person name="Gilroy R."/>
            <person name="Ravi A."/>
            <person name="Getino M."/>
            <person name="Pursley I."/>
            <person name="Horton D.L."/>
            <person name="Alikhan N.F."/>
            <person name="Baker D."/>
            <person name="Gharbi K."/>
            <person name="Hall N."/>
            <person name="Watson M."/>
            <person name="Adriaenssens E.M."/>
            <person name="Foster-Nyarko E."/>
            <person name="Jarju S."/>
            <person name="Secka A."/>
            <person name="Antonio M."/>
            <person name="Oren A."/>
            <person name="Chaudhuri R.R."/>
            <person name="La Ragione R."/>
            <person name="Hildebrand F."/>
            <person name="Pallen M.J."/>
        </authorList>
    </citation>
    <scope>NUCLEOTIDE SEQUENCE</scope>
    <source>
        <strain evidence="19">7293</strain>
    </source>
</reference>
<dbReference type="PRINTS" id="PR00502">
    <property type="entry name" value="NUDIXFAMILY"/>
</dbReference>
<evidence type="ECO:0000313" key="20">
    <source>
        <dbReference type="Proteomes" id="UP000823615"/>
    </source>
</evidence>
<dbReference type="InterPro" id="IPR020476">
    <property type="entry name" value="Nudix_hydrolase"/>
</dbReference>
<dbReference type="GO" id="GO:0035539">
    <property type="term" value="F:8-oxo-7,8-dihydrodeoxyguanosine triphosphate pyrophosphatase activity"/>
    <property type="evidence" value="ECO:0007669"/>
    <property type="project" value="UniProtKB-EC"/>
</dbReference>
<evidence type="ECO:0000256" key="9">
    <source>
        <dbReference type="ARBA" id="ARBA00023204"/>
    </source>
</evidence>
<comment type="caution">
    <text evidence="19">The sequence shown here is derived from an EMBL/GenBank/DDBJ whole genome shotgun (WGS) entry which is preliminary data.</text>
</comment>
<evidence type="ECO:0000256" key="16">
    <source>
        <dbReference type="ARBA" id="ARBA00042798"/>
    </source>
</evidence>
<comment type="catalytic activity">
    <reaction evidence="11">
        <text>8-oxo-GTP + H2O = 8-oxo-GMP + diphosphate + H(+)</text>
        <dbReference type="Rhea" id="RHEA:67616"/>
        <dbReference type="ChEBI" id="CHEBI:15377"/>
        <dbReference type="ChEBI" id="CHEBI:15378"/>
        <dbReference type="ChEBI" id="CHEBI:33019"/>
        <dbReference type="ChEBI" id="CHEBI:143553"/>
        <dbReference type="ChEBI" id="CHEBI:145694"/>
    </reaction>
</comment>
<feature type="domain" description="Nudix hydrolase" evidence="18">
    <location>
        <begin position="2"/>
        <end position="128"/>
    </location>
</feature>
<dbReference type="InterPro" id="IPR047127">
    <property type="entry name" value="MutT-like"/>
</dbReference>
<evidence type="ECO:0000256" key="4">
    <source>
        <dbReference type="ARBA" id="ARBA00022705"/>
    </source>
</evidence>
<dbReference type="PROSITE" id="PS00893">
    <property type="entry name" value="NUDIX_BOX"/>
    <property type="match status" value="1"/>
</dbReference>
<dbReference type="Gene3D" id="3.90.79.10">
    <property type="entry name" value="Nucleoside Triphosphate Pyrophosphohydrolase"/>
    <property type="match status" value="1"/>
</dbReference>
<comment type="cofactor">
    <cofactor evidence="1">
        <name>Mg(2+)</name>
        <dbReference type="ChEBI" id="CHEBI:18420"/>
    </cofactor>
</comment>
<gene>
    <name evidence="19" type="ORF">IAA97_08305</name>
</gene>
<dbReference type="Proteomes" id="UP000823615">
    <property type="component" value="Unassembled WGS sequence"/>
</dbReference>
<sequence length="129" mass="14807">MKSIRVSAAIIHHENMIYATKRGKGTYKGYWEFPGGKREEGESGEEAAVREIKEELGATIEIERFVCTVEYQYPEFFLTMDCYLASVKEGHLTLSEHSDAKWLSFSELDSLDWLPADLEVVEELKKLKP</sequence>
<dbReference type="PANTHER" id="PTHR47707">
    <property type="entry name" value="8-OXO-DGTP DIPHOSPHATASE"/>
    <property type="match status" value="1"/>
</dbReference>
<protein>
    <recommendedName>
        <fullName evidence="13">8-oxo-dGTP diphosphatase</fullName>
        <ecNumber evidence="12">3.6.1.55</ecNumber>
    </recommendedName>
    <alternativeName>
        <fullName evidence="16">7,8-dihydro-8-oxoguanine-triphosphatase</fullName>
    </alternativeName>
    <alternativeName>
        <fullName evidence="15">Mutator protein MutT</fullName>
    </alternativeName>
    <alternativeName>
        <fullName evidence="14">dGTP pyrophosphohydrolase</fullName>
    </alternativeName>
</protein>
<keyword evidence="7 17" id="KW-0378">Hydrolase</keyword>
<dbReference type="InterPro" id="IPR020084">
    <property type="entry name" value="NUDIX_hydrolase_CS"/>
</dbReference>
<reference evidence="19" key="1">
    <citation type="submission" date="2020-10" db="EMBL/GenBank/DDBJ databases">
        <authorList>
            <person name="Gilroy R."/>
        </authorList>
    </citation>
    <scope>NUCLEOTIDE SEQUENCE</scope>
    <source>
        <strain evidence="19">7293</strain>
    </source>
</reference>
<dbReference type="GO" id="GO:0044715">
    <property type="term" value="F:8-oxo-dGDP phosphatase activity"/>
    <property type="evidence" value="ECO:0007669"/>
    <property type="project" value="TreeGrafter"/>
</dbReference>
<comment type="similarity">
    <text evidence="2 17">Belongs to the Nudix hydrolase family.</text>
</comment>
<evidence type="ECO:0000256" key="1">
    <source>
        <dbReference type="ARBA" id="ARBA00001946"/>
    </source>
</evidence>
<keyword evidence="9" id="KW-0234">DNA repair</keyword>
<dbReference type="PANTHER" id="PTHR47707:SF1">
    <property type="entry name" value="NUDIX HYDROLASE FAMILY PROTEIN"/>
    <property type="match status" value="1"/>
</dbReference>
<evidence type="ECO:0000256" key="13">
    <source>
        <dbReference type="ARBA" id="ARBA00040794"/>
    </source>
</evidence>
<evidence type="ECO:0000256" key="14">
    <source>
        <dbReference type="ARBA" id="ARBA00041592"/>
    </source>
</evidence>
<name>A0A9D9E4J3_9SPIO</name>